<evidence type="ECO:0000313" key="3">
    <source>
        <dbReference type="Proteomes" id="UP000886885"/>
    </source>
</evidence>
<dbReference type="PANTHER" id="PTHR47481:SF22">
    <property type="entry name" value="RETROTRANSPOSON GAG DOMAIN-CONTAINING PROTEIN"/>
    <property type="match status" value="1"/>
</dbReference>
<dbReference type="InterPro" id="IPR054722">
    <property type="entry name" value="PolX-like_BBD"/>
</dbReference>
<comment type="caution">
    <text evidence="2">The sequence shown here is derived from an EMBL/GenBank/DDBJ whole genome shotgun (WGS) entry which is preliminary data.</text>
</comment>
<reference evidence="2" key="1">
    <citation type="journal article" date="2020" name="bioRxiv">
        <title>Hybrid origin of Populus tomentosa Carr. identified through genome sequencing and phylogenomic analysis.</title>
        <authorList>
            <person name="An X."/>
            <person name="Gao K."/>
            <person name="Chen Z."/>
            <person name="Li J."/>
            <person name="Yang X."/>
            <person name="Yang X."/>
            <person name="Zhou J."/>
            <person name="Guo T."/>
            <person name="Zhao T."/>
            <person name="Huang S."/>
            <person name="Miao D."/>
            <person name="Khan W.U."/>
            <person name="Rao P."/>
            <person name="Ye M."/>
            <person name="Lei B."/>
            <person name="Liao W."/>
            <person name="Wang J."/>
            <person name="Ji L."/>
            <person name="Li Y."/>
            <person name="Guo B."/>
            <person name="Mustafa N.S."/>
            <person name="Li S."/>
            <person name="Yun Q."/>
            <person name="Keller S.R."/>
            <person name="Mao J."/>
            <person name="Zhang R."/>
            <person name="Strauss S.H."/>
        </authorList>
    </citation>
    <scope>NUCLEOTIDE SEQUENCE</scope>
    <source>
        <strain evidence="2">GM15</strain>
        <tissue evidence="2">Leaf</tissue>
    </source>
</reference>
<evidence type="ECO:0000259" key="1">
    <source>
        <dbReference type="Pfam" id="PF22936"/>
    </source>
</evidence>
<evidence type="ECO:0000313" key="2">
    <source>
        <dbReference type="EMBL" id="KAG6751092.1"/>
    </source>
</evidence>
<dbReference type="PANTHER" id="PTHR47481">
    <property type="match status" value="1"/>
</dbReference>
<keyword evidence="3" id="KW-1185">Reference proteome</keyword>
<name>A0A8X7YK54_POPTO</name>
<dbReference type="EMBL" id="JAAWWB010000026">
    <property type="protein sequence ID" value="KAG6751092.1"/>
    <property type="molecule type" value="Genomic_DNA"/>
</dbReference>
<dbReference type="Pfam" id="PF22936">
    <property type="entry name" value="Pol_BBD"/>
    <property type="match status" value="1"/>
</dbReference>
<accession>A0A8X7YK54</accession>
<dbReference type="AlphaFoldDB" id="A0A8X7YK54"/>
<sequence length="282" mass="31643">MNLLGGLGSDYNAVVTAINIRDDKISIEAVHSMLLAFEHRLEQQSSIDLVPIFACYASFSNNRAEDKAIPQIPATTPTEFGHTAHVCYHRFDISFQTSQNNGTPSLNTGNHNTIPVMVATSYNSAGDDWYLDSGASHHFTQNEGNLNNSTPYTGTDRVTVSNGKHLSISNTSSHWLVSNSHSFQLRKVFHVPFILANLISVAKFYSDNNALIEFWSNSFIVKDLHTKKVLVQGNLENGLYKFLVLHKNKKLAYVRVHNTSTFHSHRLSPVHNKVELWHHHGH</sequence>
<gene>
    <name evidence="2" type="ORF">POTOM_045609</name>
</gene>
<organism evidence="2 3">
    <name type="scientific">Populus tomentosa</name>
    <name type="common">Chinese white poplar</name>
    <dbReference type="NCBI Taxonomy" id="118781"/>
    <lineage>
        <taxon>Eukaryota</taxon>
        <taxon>Viridiplantae</taxon>
        <taxon>Streptophyta</taxon>
        <taxon>Embryophyta</taxon>
        <taxon>Tracheophyta</taxon>
        <taxon>Spermatophyta</taxon>
        <taxon>Magnoliopsida</taxon>
        <taxon>eudicotyledons</taxon>
        <taxon>Gunneridae</taxon>
        <taxon>Pentapetalae</taxon>
        <taxon>rosids</taxon>
        <taxon>fabids</taxon>
        <taxon>Malpighiales</taxon>
        <taxon>Salicaceae</taxon>
        <taxon>Saliceae</taxon>
        <taxon>Populus</taxon>
    </lineage>
</organism>
<dbReference type="Proteomes" id="UP000886885">
    <property type="component" value="Chromosome 13D"/>
</dbReference>
<protein>
    <recommendedName>
        <fullName evidence="1">Retrovirus-related Pol polyprotein from transposon TNT 1-94-like beta-barrel domain-containing protein</fullName>
    </recommendedName>
</protein>
<dbReference type="OrthoDB" id="1938465at2759"/>
<proteinExistence type="predicted"/>
<feature type="domain" description="Retrovirus-related Pol polyprotein from transposon TNT 1-94-like beta-barrel" evidence="1">
    <location>
        <begin position="129"/>
        <end position="204"/>
    </location>
</feature>